<comment type="similarity">
    <text evidence="2">Belongs to the transpeptidase family.</text>
</comment>
<accession>A0A5R9BIE2</accession>
<feature type="domain" description="Penicillin-binding protein dimerisation" evidence="5">
    <location>
        <begin position="159"/>
        <end position="315"/>
    </location>
</feature>
<dbReference type="GO" id="GO:0071972">
    <property type="term" value="F:peptidoglycan L,D-transpeptidase activity"/>
    <property type="evidence" value="ECO:0007669"/>
    <property type="project" value="TreeGrafter"/>
</dbReference>
<dbReference type="Proteomes" id="UP000310458">
    <property type="component" value="Unassembled WGS sequence"/>
</dbReference>
<comment type="subcellular location">
    <subcellularLocation>
        <location evidence="1">Membrane</location>
    </subcellularLocation>
</comment>
<dbReference type="EMBL" id="VAVZ01000004">
    <property type="protein sequence ID" value="TLP99680.1"/>
    <property type="molecule type" value="Genomic_DNA"/>
</dbReference>
<keyword evidence="7" id="KW-1185">Reference proteome</keyword>
<dbReference type="PANTHER" id="PTHR30627:SF24">
    <property type="entry name" value="PENICILLIN-BINDING PROTEIN 4B"/>
    <property type="match status" value="1"/>
</dbReference>
<dbReference type="Pfam" id="PF03717">
    <property type="entry name" value="PBP_dimer"/>
    <property type="match status" value="1"/>
</dbReference>
<dbReference type="PANTHER" id="PTHR30627">
    <property type="entry name" value="PEPTIDOGLYCAN D,D-TRANSPEPTIDASE"/>
    <property type="match status" value="1"/>
</dbReference>
<dbReference type="SUPFAM" id="SSF56519">
    <property type="entry name" value="Penicillin binding protein dimerisation domain"/>
    <property type="match status" value="1"/>
</dbReference>
<dbReference type="OrthoDB" id="5241017at2"/>
<evidence type="ECO:0008006" key="8">
    <source>
        <dbReference type="Google" id="ProtNLM"/>
    </source>
</evidence>
<feature type="domain" description="Penicillin-binding protein transpeptidase" evidence="4">
    <location>
        <begin position="356"/>
        <end position="628"/>
    </location>
</feature>
<protein>
    <recommendedName>
        <fullName evidence="8">Penicillin-binding protein</fullName>
    </recommendedName>
</protein>
<evidence type="ECO:0000256" key="3">
    <source>
        <dbReference type="ARBA" id="ARBA00023136"/>
    </source>
</evidence>
<dbReference type="RefSeq" id="WP_138251867.1">
    <property type="nucleotide sequence ID" value="NZ_VAVZ01000004.1"/>
</dbReference>
<evidence type="ECO:0000259" key="5">
    <source>
        <dbReference type="Pfam" id="PF03717"/>
    </source>
</evidence>
<evidence type="ECO:0000313" key="6">
    <source>
        <dbReference type="EMBL" id="TLP99680.1"/>
    </source>
</evidence>
<dbReference type="Gene3D" id="3.90.1310.10">
    <property type="entry name" value="Penicillin-binding protein 2a (Domain 2)"/>
    <property type="match status" value="2"/>
</dbReference>
<reference evidence="6 7" key="1">
    <citation type="submission" date="2019-05" db="EMBL/GenBank/DDBJ databases">
        <title>Nesterenkonia sp. GY074 isolated from the Southern Atlantic Ocean.</title>
        <authorList>
            <person name="Zhang G."/>
        </authorList>
    </citation>
    <scope>NUCLEOTIDE SEQUENCE [LARGE SCALE GENOMIC DNA]</scope>
    <source>
        <strain evidence="6 7">GY074</strain>
    </source>
</reference>
<dbReference type="Gene3D" id="3.40.710.10">
    <property type="entry name" value="DD-peptidase/beta-lactamase superfamily"/>
    <property type="match status" value="1"/>
</dbReference>
<dbReference type="AlphaFoldDB" id="A0A5R9BIE2"/>
<comment type="caution">
    <text evidence="6">The sequence shown here is derived from an EMBL/GenBank/DDBJ whole genome shotgun (WGS) entry which is preliminary data.</text>
</comment>
<dbReference type="Pfam" id="PF00905">
    <property type="entry name" value="Transpeptidase"/>
    <property type="match status" value="1"/>
</dbReference>
<proteinExistence type="inferred from homology"/>
<organism evidence="6 7">
    <name type="scientific">Nesterenkonia salmonea</name>
    <dbReference type="NCBI Taxonomy" id="1804987"/>
    <lineage>
        <taxon>Bacteria</taxon>
        <taxon>Bacillati</taxon>
        <taxon>Actinomycetota</taxon>
        <taxon>Actinomycetes</taxon>
        <taxon>Micrococcales</taxon>
        <taxon>Micrococcaceae</taxon>
        <taxon>Nesterenkonia</taxon>
    </lineage>
</organism>
<dbReference type="PROSITE" id="PS51257">
    <property type="entry name" value="PROKAR_LIPOPROTEIN"/>
    <property type="match status" value="1"/>
</dbReference>
<dbReference type="GO" id="GO:0071555">
    <property type="term" value="P:cell wall organization"/>
    <property type="evidence" value="ECO:0007669"/>
    <property type="project" value="TreeGrafter"/>
</dbReference>
<gene>
    <name evidence="6" type="ORF">FEF26_01990</name>
</gene>
<dbReference type="InterPro" id="IPR036138">
    <property type="entry name" value="PBP_dimer_sf"/>
</dbReference>
<evidence type="ECO:0000256" key="1">
    <source>
        <dbReference type="ARBA" id="ARBA00004370"/>
    </source>
</evidence>
<sequence>MKNSRWGVVVAGCALLSVLTSCGDEEERAAISDAAEATAEAITTGDFSAVDLSSGQAQTLSDAVENLHGPFGDIEPEVEVTESEVEEPAEDSVRPPTAAVSFEHRWDLEEVGVDGEQWGYTTQADYSYDEESDTWLLAGEMDIILPDYAGHETVSISTTNADRGRIMDGNGRAMVYNRDVVRIGLDKSQLASEEEQTEAAQELAEVVGINADSFQERVLGYGDEAFVEAIVVRTDGGHVSAADVESIPGIHLVYDEMPLAESSDFAPQLLGRVGDVTAEHLENDPSLSVGDMVGLSGIQSVHESTLRGSPGINITVGDTVKYSVDPQPGEDVHTGLLPRMQDLAQGVVDDQDVTTALVAIRPSDGAIVASATHNPDAPHVNTAVESTFAPGSTFKMVSALAMLRDGLSPTSSVPCPNSVTVQGQQFRNVTGFQDQYVGNIPFNTAVAVSCNTTFAAAWDDVTSAELAEAARDLGMDNDVGIGVQAIKAQIPEDAEGNLHAANLFGQGTVETSTLGMAAAAASISDGRTVHPWLVEREDHPEGDGLTEEEGEQLRELMRGTVDFGTLRDLDPIPGPHVYAKTGTAEAGSGDDTYSHTWVIGAQGDLAVAVFLEEGEWGSSTNGPLMREFLIGAREISADQDG</sequence>
<dbReference type="GO" id="GO:0008658">
    <property type="term" value="F:penicillin binding"/>
    <property type="evidence" value="ECO:0007669"/>
    <property type="project" value="InterPro"/>
</dbReference>
<dbReference type="InterPro" id="IPR005311">
    <property type="entry name" value="PBP_dimer"/>
</dbReference>
<evidence type="ECO:0000313" key="7">
    <source>
        <dbReference type="Proteomes" id="UP000310458"/>
    </source>
</evidence>
<dbReference type="InterPro" id="IPR012338">
    <property type="entry name" value="Beta-lactam/transpept-like"/>
</dbReference>
<dbReference type="InterPro" id="IPR050515">
    <property type="entry name" value="Beta-lactam/transpept"/>
</dbReference>
<dbReference type="SUPFAM" id="SSF56601">
    <property type="entry name" value="beta-lactamase/transpeptidase-like"/>
    <property type="match status" value="1"/>
</dbReference>
<evidence type="ECO:0000259" key="4">
    <source>
        <dbReference type="Pfam" id="PF00905"/>
    </source>
</evidence>
<name>A0A5R9BIE2_9MICC</name>
<dbReference type="GO" id="GO:0005886">
    <property type="term" value="C:plasma membrane"/>
    <property type="evidence" value="ECO:0007669"/>
    <property type="project" value="TreeGrafter"/>
</dbReference>
<dbReference type="InterPro" id="IPR001460">
    <property type="entry name" value="PCN-bd_Tpept"/>
</dbReference>
<evidence type="ECO:0000256" key="2">
    <source>
        <dbReference type="ARBA" id="ARBA00007171"/>
    </source>
</evidence>
<keyword evidence="3" id="KW-0472">Membrane</keyword>
<dbReference type="Gene3D" id="1.10.10.1230">
    <property type="entry name" value="Penicillin-binding protein, N-terminal non-catalytic domain, head sub-domain"/>
    <property type="match status" value="1"/>
</dbReference>